<dbReference type="PANTHER" id="PTHR11054">
    <property type="entry name" value="6-PHOSPHOGLUCONOLACTONASE"/>
    <property type="match status" value="1"/>
</dbReference>
<keyword evidence="7" id="KW-0378">Hydrolase</keyword>
<dbReference type="Pfam" id="PF01182">
    <property type="entry name" value="Glucosamine_iso"/>
    <property type="match status" value="1"/>
</dbReference>
<dbReference type="Gene3D" id="3.40.50.1360">
    <property type="match status" value="1"/>
</dbReference>
<dbReference type="GO" id="GO:0006098">
    <property type="term" value="P:pentose-phosphate shunt"/>
    <property type="evidence" value="ECO:0007669"/>
    <property type="project" value="UniProtKB-UniPathway"/>
</dbReference>
<comment type="catalytic activity">
    <reaction evidence="1 7">
        <text>6-phospho-D-glucono-1,5-lactone + H2O = 6-phospho-D-gluconate + H(+)</text>
        <dbReference type="Rhea" id="RHEA:12556"/>
        <dbReference type="ChEBI" id="CHEBI:15377"/>
        <dbReference type="ChEBI" id="CHEBI:15378"/>
        <dbReference type="ChEBI" id="CHEBI:57955"/>
        <dbReference type="ChEBI" id="CHEBI:58759"/>
        <dbReference type="EC" id="3.1.1.31"/>
    </reaction>
</comment>
<comment type="pathway">
    <text evidence="3 7">Carbohydrate degradation; pentose phosphate pathway; D-ribulose 5-phosphate from D-glucose 6-phosphate (oxidative stage): step 2/3.</text>
</comment>
<feature type="domain" description="Glucosamine/galactosamine-6-phosphate isomerase" evidence="8">
    <location>
        <begin position="14"/>
        <end position="217"/>
    </location>
</feature>
<evidence type="ECO:0000256" key="2">
    <source>
        <dbReference type="ARBA" id="ARBA00002681"/>
    </source>
</evidence>
<dbReference type="InterPro" id="IPR005900">
    <property type="entry name" value="6-phosphogluconolactonase_DevB"/>
</dbReference>
<comment type="caution">
    <text evidence="9">The sequence shown here is derived from an EMBL/GenBank/DDBJ whole genome shotgun (WGS) entry which is preliminary data.</text>
</comment>
<sequence>MISMLREITSGGVARLSASIANGLAAAIAERGEALIAVSGGRSPIPLFEALSHAPVEWDRVTVALVDERWVSPQDPDSNEALVRKRLLVDRAAAAHFVPMKNDAFDPWAGQPVAEEAYAALPRPFDIMLLGMGEDGHTASLFPGAAQLSHGLVTESLTLGVRPPAAPHDRLSLSLSAILDSRRIILPLSGEKKRAVYREALGDGPIEKLPIRAVLRQSTTPVEVWIED</sequence>
<evidence type="ECO:0000313" key="9">
    <source>
        <dbReference type="EMBL" id="PZO91070.1"/>
    </source>
</evidence>
<dbReference type="GO" id="GO:0005975">
    <property type="term" value="P:carbohydrate metabolic process"/>
    <property type="evidence" value="ECO:0007669"/>
    <property type="project" value="UniProtKB-UniRule"/>
</dbReference>
<name>A0A2W5A8S8_9SPHN</name>
<evidence type="ECO:0000313" key="10">
    <source>
        <dbReference type="Proteomes" id="UP000249066"/>
    </source>
</evidence>
<dbReference type="AlphaFoldDB" id="A0A2W5A8S8"/>
<organism evidence="9 10">
    <name type="scientific">Sphingomonas sanxanigenens</name>
    <dbReference type="NCBI Taxonomy" id="397260"/>
    <lineage>
        <taxon>Bacteria</taxon>
        <taxon>Pseudomonadati</taxon>
        <taxon>Pseudomonadota</taxon>
        <taxon>Alphaproteobacteria</taxon>
        <taxon>Sphingomonadales</taxon>
        <taxon>Sphingomonadaceae</taxon>
        <taxon>Sphingomonas</taxon>
    </lineage>
</organism>
<dbReference type="NCBIfam" id="TIGR01198">
    <property type="entry name" value="pgl"/>
    <property type="match status" value="1"/>
</dbReference>
<evidence type="ECO:0000256" key="6">
    <source>
        <dbReference type="ARBA" id="ARBA00020337"/>
    </source>
</evidence>
<dbReference type="UniPathway" id="UPA00115">
    <property type="reaction ID" value="UER00409"/>
</dbReference>
<comment type="function">
    <text evidence="2 7">Hydrolysis of 6-phosphogluconolactone to 6-phosphogluconate.</text>
</comment>
<dbReference type="Proteomes" id="UP000249066">
    <property type="component" value="Unassembled WGS sequence"/>
</dbReference>
<proteinExistence type="inferred from homology"/>
<evidence type="ECO:0000256" key="5">
    <source>
        <dbReference type="ARBA" id="ARBA00013198"/>
    </source>
</evidence>
<dbReference type="PANTHER" id="PTHR11054:SF0">
    <property type="entry name" value="6-PHOSPHOGLUCONOLACTONASE"/>
    <property type="match status" value="1"/>
</dbReference>
<dbReference type="InterPro" id="IPR037171">
    <property type="entry name" value="NagB/RpiA_transferase-like"/>
</dbReference>
<comment type="similarity">
    <text evidence="4 7">Belongs to the glucosamine/galactosamine-6-phosphate isomerase family. 6-phosphogluconolactonase subfamily.</text>
</comment>
<gene>
    <name evidence="7 9" type="primary">pgl</name>
    <name evidence="9" type="ORF">DI623_04510</name>
</gene>
<dbReference type="EMBL" id="QFNN01000015">
    <property type="protein sequence ID" value="PZO91070.1"/>
    <property type="molecule type" value="Genomic_DNA"/>
</dbReference>
<evidence type="ECO:0000256" key="4">
    <source>
        <dbReference type="ARBA" id="ARBA00010662"/>
    </source>
</evidence>
<reference evidence="9 10" key="1">
    <citation type="submission" date="2017-08" db="EMBL/GenBank/DDBJ databases">
        <title>Infants hospitalized years apart are colonized by the same room-sourced microbial strains.</title>
        <authorList>
            <person name="Brooks B."/>
            <person name="Olm M.R."/>
            <person name="Firek B.A."/>
            <person name="Baker R."/>
            <person name="Thomas B.C."/>
            <person name="Morowitz M.J."/>
            <person name="Banfield J.F."/>
        </authorList>
    </citation>
    <scope>NUCLEOTIDE SEQUENCE [LARGE SCALE GENOMIC DNA]</scope>
    <source>
        <strain evidence="9">S2_018_000_R2_101</strain>
    </source>
</reference>
<dbReference type="GO" id="GO:0017057">
    <property type="term" value="F:6-phosphogluconolactonase activity"/>
    <property type="evidence" value="ECO:0007669"/>
    <property type="project" value="UniProtKB-UniRule"/>
</dbReference>
<dbReference type="SUPFAM" id="SSF100950">
    <property type="entry name" value="NagB/RpiA/CoA transferase-like"/>
    <property type="match status" value="1"/>
</dbReference>
<evidence type="ECO:0000256" key="7">
    <source>
        <dbReference type="RuleBase" id="RU365095"/>
    </source>
</evidence>
<dbReference type="InterPro" id="IPR006148">
    <property type="entry name" value="Glc/Gal-6P_isomerase"/>
</dbReference>
<evidence type="ECO:0000259" key="8">
    <source>
        <dbReference type="Pfam" id="PF01182"/>
    </source>
</evidence>
<accession>A0A2W5A8S8</accession>
<protein>
    <recommendedName>
        <fullName evidence="6 7">6-phosphogluconolactonase</fullName>
        <shortName evidence="7">6PGL</shortName>
        <ecNumber evidence="5 7">3.1.1.31</ecNumber>
    </recommendedName>
</protein>
<dbReference type="EC" id="3.1.1.31" evidence="5 7"/>
<dbReference type="InterPro" id="IPR039104">
    <property type="entry name" value="6PGL"/>
</dbReference>
<dbReference type="CDD" id="cd01400">
    <property type="entry name" value="6PGL"/>
    <property type="match status" value="1"/>
</dbReference>
<evidence type="ECO:0000256" key="3">
    <source>
        <dbReference type="ARBA" id="ARBA00004961"/>
    </source>
</evidence>
<evidence type="ECO:0000256" key="1">
    <source>
        <dbReference type="ARBA" id="ARBA00000832"/>
    </source>
</evidence>